<dbReference type="CDD" id="cd06523">
    <property type="entry name" value="GH25_PlyB-like"/>
    <property type="match status" value="1"/>
</dbReference>
<organism evidence="3 4">
    <name type="scientific">Levilactobacillus brevis KB290</name>
    <dbReference type="NCBI Taxonomy" id="1001583"/>
    <lineage>
        <taxon>Bacteria</taxon>
        <taxon>Bacillati</taxon>
        <taxon>Bacillota</taxon>
        <taxon>Bacilli</taxon>
        <taxon>Lactobacillales</taxon>
        <taxon>Lactobacillaceae</taxon>
        <taxon>Levilactobacillus</taxon>
    </lineage>
</organism>
<dbReference type="Pfam" id="PF01183">
    <property type="entry name" value="Glyco_hydro_25"/>
    <property type="match status" value="1"/>
</dbReference>
<evidence type="ECO:0000259" key="2">
    <source>
        <dbReference type="Pfam" id="PF19087"/>
    </source>
</evidence>
<dbReference type="InterPro" id="IPR044081">
    <property type="entry name" value="DUF5776"/>
</dbReference>
<dbReference type="Proteomes" id="UP000012042">
    <property type="component" value="Chromosome"/>
</dbReference>
<sequence>MRRCQFFICNRTVTKCKLSVTSLSRFPCTMKPKTEEDIFMKITLHKVVAGLAAMAGVVAVGVALNTTTASAAGTKIADISQYQGNINWSKASKDLKYAIIRVQHGSKGDAGYMVDSKRNVNANGAYKYGVPFGQYMFAEFTSVKDAQQEAKDFYKRSNAHTKFFVLDEEKRMSSAKSSEQTYVNAWLKTMRSLTDKPLIMYAGEYYANAHNLDFSKFDGSWIAKYSSTKPSVSGTSIDLWQYTSSGSVSGISGSVDLNKTLNSSAVKSWFNGTATSSTTSTSYYKSVSGVTGVKVKKAIYEYNSTLFTKNKRSTKLAAGKKLAVTAIAKNSKNAYRFQLSNGKYITANKGYVSTY</sequence>
<dbReference type="Pfam" id="PF19087">
    <property type="entry name" value="DUF5776"/>
    <property type="match status" value="1"/>
</dbReference>
<dbReference type="GO" id="GO:0016052">
    <property type="term" value="P:carbohydrate catabolic process"/>
    <property type="evidence" value="ECO:0007669"/>
    <property type="project" value="TreeGrafter"/>
</dbReference>
<dbReference type="Gene3D" id="3.20.20.80">
    <property type="entry name" value="Glycosidases"/>
    <property type="match status" value="1"/>
</dbReference>
<proteinExistence type="inferred from homology"/>
<dbReference type="GO" id="GO:0003796">
    <property type="term" value="F:lysozyme activity"/>
    <property type="evidence" value="ECO:0007669"/>
    <property type="project" value="InterPro"/>
</dbReference>
<comment type="similarity">
    <text evidence="1">Belongs to the glycosyl hydrolase 25 family.</text>
</comment>
<dbReference type="AlphaFoldDB" id="M5AFI1"/>
<accession>M5AFI1</accession>
<dbReference type="InterPro" id="IPR017853">
    <property type="entry name" value="GH"/>
</dbReference>
<dbReference type="SUPFAM" id="SSF51445">
    <property type="entry name" value="(Trans)glycosidases"/>
    <property type="match status" value="1"/>
</dbReference>
<dbReference type="InterPro" id="IPR002053">
    <property type="entry name" value="Glyco_hydro_25"/>
</dbReference>
<dbReference type="PANTHER" id="PTHR34135:SF1">
    <property type="entry name" value="GLYCOSYL HYDROLASE FAMILY 25"/>
    <property type="match status" value="1"/>
</dbReference>
<dbReference type="HOGENOM" id="CLU_073812_0_0_9"/>
<protein>
    <submittedName>
        <fullName evidence="3">Uncharacterized protein yegX</fullName>
    </submittedName>
</protein>
<feature type="domain" description="DUF5776" evidence="2">
    <location>
        <begin position="283"/>
        <end position="352"/>
    </location>
</feature>
<dbReference type="KEGG" id="lbk:LVISKB_1948"/>
<dbReference type="EMBL" id="AP012167">
    <property type="protein sequence ID" value="BAN07583.1"/>
    <property type="molecule type" value="Genomic_DNA"/>
</dbReference>
<dbReference type="PATRIC" id="fig|1001583.3.peg.1936"/>
<reference evidence="3 4" key="1">
    <citation type="journal article" date="2013" name="PLoS ONE">
        <title>Genomic Analysis by Deep Sequencing of the Probiotic Lactobacillus brevis KB290 Harboring Nine Plasmids Reveals Genomic Stability.</title>
        <authorList>
            <person name="Fukao M."/>
            <person name="Oshima K."/>
            <person name="Morita H."/>
            <person name="Toh H."/>
            <person name="Suda W."/>
            <person name="Kim S.W."/>
            <person name="Suzuki S."/>
            <person name="Yakabe T."/>
            <person name="Hattori M."/>
            <person name="Yajima N."/>
        </authorList>
    </citation>
    <scope>NUCLEOTIDE SEQUENCE [LARGE SCALE GENOMIC DNA]</scope>
    <source>
        <strain evidence="3 4">KB290</strain>
    </source>
</reference>
<evidence type="ECO:0000313" key="3">
    <source>
        <dbReference type="EMBL" id="BAN07583.1"/>
    </source>
</evidence>
<gene>
    <name evidence="3" type="ORF">LVISKB_1948</name>
</gene>
<dbReference type="GO" id="GO:0009253">
    <property type="term" value="P:peptidoglycan catabolic process"/>
    <property type="evidence" value="ECO:0007669"/>
    <property type="project" value="InterPro"/>
</dbReference>
<dbReference type="GO" id="GO:0016998">
    <property type="term" value="P:cell wall macromolecule catabolic process"/>
    <property type="evidence" value="ECO:0007669"/>
    <property type="project" value="InterPro"/>
</dbReference>
<evidence type="ECO:0000256" key="1">
    <source>
        <dbReference type="ARBA" id="ARBA00010646"/>
    </source>
</evidence>
<name>M5AFI1_LEVBR</name>
<dbReference type="PANTHER" id="PTHR34135">
    <property type="entry name" value="LYSOZYME"/>
    <property type="match status" value="1"/>
</dbReference>
<dbReference type="PROSITE" id="PS51904">
    <property type="entry name" value="GLYCOSYL_HYDROL_F25_2"/>
    <property type="match status" value="1"/>
</dbReference>
<evidence type="ECO:0000313" key="4">
    <source>
        <dbReference type="Proteomes" id="UP000012042"/>
    </source>
</evidence>